<evidence type="ECO:0000313" key="7">
    <source>
        <dbReference type="EMBL" id="QSQ09112.1"/>
    </source>
</evidence>
<dbReference type="Proteomes" id="UP000662904">
    <property type="component" value="Chromosome"/>
</dbReference>
<dbReference type="PROSITE" id="PS50928">
    <property type="entry name" value="ABC_TM1"/>
    <property type="match status" value="1"/>
</dbReference>
<organism evidence="7 8">
    <name type="scientific">Koleobacter methoxysyntrophicus</name>
    <dbReference type="NCBI Taxonomy" id="2751313"/>
    <lineage>
        <taxon>Bacteria</taxon>
        <taxon>Bacillati</taxon>
        <taxon>Bacillota</taxon>
        <taxon>Clostridia</taxon>
        <taxon>Koleobacterales</taxon>
        <taxon>Koleobacteraceae</taxon>
        <taxon>Koleobacter</taxon>
    </lineage>
</organism>
<evidence type="ECO:0000256" key="5">
    <source>
        <dbReference type="RuleBase" id="RU363032"/>
    </source>
</evidence>
<dbReference type="InterPro" id="IPR052730">
    <property type="entry name" value="Sugar_ABC_transporter"/>
</dbReference>
<dbReference type="GO" id="GO:0055085">
    <property type="term" value="P:transmembrane transport"/>
    <property type="evidence" value="ECO:0007669"/>
    <property type="project" value="InterPro"/>
</dbReference>
<dbReference type="RefSeq" id="WP_206709301.1">
    <property type="nucleotide sequence ID" value="NZ_CP059066.1"/>
</dbReference>
<sequence>MERVSAGFKPYIMLAPVMAVLLGLFVGGIVTCLLQSLGYFPVIGLREITFKYYREVLTNPEFLRSLSFSLYISMVSSVIAVVLGVFVAHRISRYLQGQTLVKLLYKLPIVVPHTVAALMIFMLFSRSGIISRAIYQLGLISYQEQFPEMVFDSKGIGIIIAYIWKEIPFVAIMVYTILRNINESFRDVAYNLGASEGQFFYYVLLPISMPAIISSFIIIFAFSFGAFEVPYLLGPTYPRTLPVMAYTYYISPDLTRRPYTMVIAVFLTIISIGLILVYSRILKIFQIYSR</sequence>
<dbReference type="InterPro" id="IPR000515">
    <property type="entry name" value="MetI-like"/>
</dbReference>
<feature type="transmembrane region" description="Helical" evidence="5">
    <location>
        <begin position="12"/>
        <end position="37"/>
    </location>
</feature>
<keyword evidence="5" id="KW-0813">Transport</keyword>
<dbReference type="AlphaFoldDB" id="A0A8A0RMK0"/>
<dbReference type="CDD" id="cd06261">
    <property type="entry name" value="TM_PBP2"/>
    <property type="match status" value="1"/>
</dbReference>
<evidence type="ECO:0000256" key="3">
    <source>
        <dbReference type="ARBA" id="ARBA00022989"/>
    </source>
</evidence>
<dbReference type="EMBL" id="CP059066">
    <property type="protein sequence ID" value="QSQ09112.1"/>
    <property type="molecule type" value="Genomic_DNA"/>
</dbReference>
<keyword evidence="3 5" id="KW-1133">Transmembrane helix</keyword>
<comment type="similarity">
    <text evidence="5">Belongs to the binding-protein-dependent transport system permease family.</text>
</comment>
<dbReference type="InterPro" id="IPR035906">
    <property type="entry name" value="MetI-like_sf"/>
</dbReference>
<keyword evidence="8" id="KW-1185">Reference proteome</keyword>
<dbReference type="PANTHER" id="PTHR43759">
    <property type="entry name" value="TREHALOSE TRANSPORT SYSTEM PERMEASE PROTEIN SUGA"/>
    <property type="match status" value="1"/>
</dbReference>
<dbReference type="GO" id="GO:0005886">
    <property type="term" value="C:plasma membrane"/>
    <property type="evidence" value="ECO:0007669"/>
    <property type="project" value="UniProtKB-SubCell"/>
</dbReference>
<feature type="transmembrane region" description="Helical" evidence="5">
    <location>
        <begin position="155"/>
        <end position="178"/>
    </location>
</feature>
<accession>A0A8A0RMK0</accession>
<keyword evidence="2 5" id="KW-0812">Transmembrane</keyword>
<reference evidence="7" key="1">
    <citation type="submission" date="2020-07" db="EMBL/GenBank/DDBJ databases">
        <title>Koleobacter methoxysyntrophicus gen. nov., sp. nov., a novel anaerobic bacterium isolated from deep subsurface oil field and proposal of Koleobacterales ord. nov. in the phylum Firmicutes.</title>
        <authorList>
            <person name="Sakamoto S."/>
            <person name="Tamaki H."/>
        </authorList>
    </citation>
    <scope>NUCLEOTIDE SEQUENCE</scope>
    <source>
        <strain evidence="7">NRmbB1</strain>
    </source>
</reference>
<proteinExistence type="inferred from homology"/>
<evidence type="ECO:0000256" key="1">
    <source>
        <dbReference type="ARBA" id="ARBA00004141"/>
    </source>
</evidence>
<gene>
    <name evidence="7" type="primary">ydcU</name>
    <name evidence="7" type="ORF">H0A61_01471</name>
</gene>
<feature type="transmembrane region" description="Helical" evidence="5">
    <location>
        <begin position="259"/>
        <end position="281"/>
    </location>
</feature>
<comment type="subcellular location">
    <subcellularLocation>
        <location evidence="5">Cell membrane</location>
        <topology evidence="5">Multi-pass membrane protein</topology>
    </subcellularLocation>
    <subcellularLocation>
        <location evidence="1">Membrane</location>
        <topology evidence="1">Multi-pass membrane protein</topology>
    </subcellularLocation>
</comment>
<dbReference type="Gene3D" id="1.10.3720.10">
    <property type="entry name" value="MetI-like"/>
    <property type="match status" value="1"/>
</dbReference>
<feature type="transmembrane region" description="Helical" evidence="5">
    <location>
        <begin position="199"/>
        <end position="227"/>
    </location>
</feature>
<dbReference type="PANTHER" id="PTHR43759:SF1">
    <property type="entry name" value="GLUCOSE IMPORT SYSTEM PERMEASE PROTEIN GLCT"/>
    <property type="match status" value="1"/>
</dbReference>
<dbReference type="Pfam" id="PF00528">
    <property type="entry name" value="BPD_transp_1"/>
    <property type="match status" value="1"/>
</dbReference>
<evidence type="ECO:0000313" key="8">
    <source>
        <dbReference type="Proteomes" id="UP000662904"/>
    </source>
</evidence>
<dbReference type="KEGG" id="kme:H0A61_01471"/>
<feature type="transmembrane region" description="Helical" evidence="5">
    <location>
        <begin position="68"/>
        <end position="88"/>
    </location>
</feature>
<keyword evidence="4 5" id="KW-0472">Membrane</keyword>
<feature type="transmembrane region" description="Helical" evidence="5">
    <location>
        <begin position="109"/>
        <end position="135"/>
    </location>
</feature>
<feature type="domain" description="ABC transmembrane type-1" evidence="6">
    <location>
        <begin position="66"/>
        <end position="278"/>
    </location>
</feature>
<evidence type="ECO:0000259" key="6">
    <source>
        <dbReference type="PROSITE" id="PS50928"/>
    </source>
</evidence>
<dbReference type="SUPFAM" id="SSF161098">
    <property type="entry name" value="MetI-like"/>
    <property type="match status" value="1"/>
</dbReference>
<protein>
    <submittedName>
        <fullName evidence="7">Inner membrane ABC transporter permease protein YdcU</fullName>
    </submittedName>
</protein>
<name>A0A8A0RMK0_9FIRM</name>
<evidence type="ECO:0000256" key="2">
    <source>
        <dbReference type="ARBA" id="ARBA00022692"/>
    </source>
</evidence>
<evidence type="ECO:0000256" key="4">
    <source>
        <dbReference type="ARBA" id="ARBA00023136"/>
    </source>
</evidence>